<dbReference type="GO" id="GO:0006508">
    <property type="term" value="P:proteolysis"/>
    <property type="evidence" value="ECO:0007669"/>
    <property type="project" value="UniProtKB-KW"/>
</dbReference>
<feature type="transmembrane region" description="Helical" evidence="2">
    <location>
        <begin position="363"/>
        <end position="382"/>
    </location>
</feature>
<evidence type="ECO:0000313" key="4">
    <source>
        <dbReference type="EMBL" id="SFS03636.1"/>
    </source>
</evidence>
<proteinExistence type="predicted"/>
<organism evidence="4 5">
    <name type="scientific">Agrococcus baldri</name>
    <dbReference type="NCBI Taxonomy" id="153730"/>
    <lineage>
        <taxon>Bacteria</taxon>
        <taxon>Bacillati</taxon>
        <taxon>Actinomycetota</taxon>
        <taxon>Actinomycetes</taxon>
        <taxon>Micrococcales</taxon>
        <taxon>Microbacteriaceae</taxon>
        <taxon>Agrococcus</taxon>
    </lineage>
</organism>
<sequence>MTDQPQPWDQPQGQQPDAGQQPQYGQYYGEPAQYGQQPQHGALGRYGQPPFGAPAPGYGQPQGQSHFGQPQYGQPQYGTAPYGQPGFAMQPPAPKRPALLPAALPMSGLSYPQAFRPFERRVGRWFIAWAIAIGFFMAGQIISLTLMLPGLVDFFATLDPTTMPTDETQLGMDFIESVVATPLGMVAVNMAWAAMIPGAIVAMAGFGKGAAGFAMSVVGRWRWSAVARSALVIVPIFAVYIGISLWMDPTLEWQWNPNWGLVIAVLLTTPLQSTGEEFTFRGLLPQLMGGWRVHRYVPALVMLLPVLLVMVLQPATWWLSLLALVAAAVGPWVLPGRFGTAVWTGVATGLLFGAMHAHPSIAATLQLALVGFTCSMLTYRTGGLEAASVLHTSNNVFIMVPLALTGTSAFSGQPVAGEDWLSTAITAAALGLAYLAVHFTMAKTQRFTTGSAAADMLEPRPVAPQQPAPASAY</sequence>
<feature type="transmembrane region" description="Helical" evidence="2">
    <location>
        <begin position="420"/>
        <end position="437"/>
    </location>
</feature>
<dbReference type="GO" id="GO:0080120">
    <property type="term" value="P:CAAX-box protein maturation"/>
    <property type="evidence" value="ECO:0007669"/>
    <property type="project" value="UniProtKB-ARBA"/>
</dbReference>
<gene>
    <name evidence="4" type="ORF">SAMN04487783_0768</name>
</gene>
<comment type="caution">
    <text evidence="4">The sequence shown here is derived from an EMBL/GenBank/DDBJ whole genome shotgun (WGS) entry which is preliminary data.</text>
</comment>
<feature type="transmembrane region" description="Helical" evidence="2">
    <location>
        <begin position="126"/>
        <end position="148"/>
    </location>
</feature>
<feature type="transmembrane region" description="Helical" evidence="2">
    <location>
        <begin position="317"/>
        <end position="334"/>
    </location>
</feature>
<feature type="transmembrane region" description="Helical" evidence="2">
    <location>
        <begin position="225"/>
        <end position="247"/>
    </location>
</feature>
<name>A0AA94HL27_9MICO</name>
<dbReference type="AlphaFoldDB" id="A0AA94HL27"/>
<keyword evidence="5" id="KW-1185">Reference proteome</keyword>
<evidence type="ECO:0000256" key="2">
    <source>
        <dbReference type="SAM" id="Phobius"/>
    </source>
</evidence>
<accession>A0AA94HL27</accession>
<feature type="transmembrane region" description="Helical" evidence="2">
    <location>
        <begin position="190"/>
        <end position="213"/>
    </location>
</feature>
<feature type="transmembrane region" description="Helical" evidence="2">
    <location>
        <begin position="293"/>
        <end position="311"/>
    </location>
</feature>
<feature type="domain" description="CAAX prenyl protease 2/Lysostaphin resistance protein A-like" evidence="3">
    <location>
        <begin position="259"/>
        <end position="397"/>
    </location>
</feature>
<keyword evidence="2" id="KW-0812">Transmembrane</keyword>
<evidence type="ECO:0000259" key="3">
    <source>
        <dbReference type="Pfam" id="PF02517"/>
    </source>
</evidence>
<keyword evidence="4" id="KW-0645">Protease</keyword>
<protein>
    <submittedName>
        <fullName evidence="4">CAAX protease self-immunity</fullName>
    </submittedName>
</protein>
<dbReference type="EMBL" id="FOZN01000001">
    <property type="protein sequence ID" value="SFS03636.1"/>
    <property type="molecule type" value="Genomic_DNA"/>
</dbReference>
<feature type="compositionally biased region" description="Low complexity" evidence="1">
    <location>
        <begin position="1"/>
        <end position="39"/>
    </location>
</feature>
<feature type="region of interest" description="Disordered" evidence="1">
    <location>
        <begin position="1"/>
        <end position="72"/>
    </location>
</feature>
<keyword evidence="2" id="KW-1133">Transmembrane helix</keyword>
<dbReference type="GO" id="GO:0004175">
    <property type="term" value="F:endopeptidase activity"/>
    <property type="evidence" value="ECO:0007669"/>
    <property type="project" value="UniProtKB-ARBA"/>
</dbReference>
<evidence type="ECO:0000313" key="5">
    <source>
        <dbReference type="Proteomes" id="UP000198506"/>
    </source>
</evidence>
<reference evidence="4 5" key="1">
    <citation type="submission" date="2016-10" db="EMBL/GenBank/DDBJ databases">
        <authorList>
            <person name="Varghese N."/>
            <person name="Submissions S."/>
        </authorList>
    </citation>
    <scope>NUCLEOTIDE SEQUENCE [LARGE SCALE GENOMIC DNA]</scope>
    <source>
        <strain evidence="4 5">IAM 15147</strain>
    </source>
</reference>
<keyword evidence="2" id="KW-0472">Membrane</keyword>
<dbReference type="InterPro" id="IPR003675">
    <property type="entry name" value="Rce1/LyrA-like_dom"/>
</dbReference>
<evidence type="ECO:0000256" key="1">
    <source>
        <dbReference type="SAM" id="MobiDB-lite"/>
    </source>
</evidence>
<feature type="compositionally biased region" description="Low complexity" evidence="1">
    <location>
        <begin position="46"/>
        <end position="72"/>
    </location>
</feature>
<feature type="transmembrane region" description="Helical" evidence="2">
    <location>
        <begin position="394"/>
        <end position="414"/>
    </location>
</feature>
<dbReference type="RefSeq" id="WP_092915976.1">
    <property type="nucleotide sequence ID" value="NZ_FOZN01000001.1"/>
</dbReference>
<dbReference type="Pfam" id="PF02517">
    <property type="entry name" value="Rce1-like"/>
    <property type="match status" value="1"/>
</dbReference>
<dbReference type="Proteomes" id="UP000198506">
    <property type="component" value="Unassembled WGS sequence"/>
</dbReference>
<keyword evidence="4" id="KW-0378">Hydrolase</keyword>